<dbReference type="Gene3D" id="1.10.10.10">
    <property type="entry name" value="Winged helix-like DNA-binding domain superfamily/Winged helix DNA-binding domain"/>
    <property type="match status" value="1"/>
</dbReference>
<dbReference type="NCBIfam" id="TIGR00589">
    <property type="entry name" value="ogt"/>
    <property type="match status" value="1"/>
</dbReference>
<keyword evidence="2 8" id="KW-0489">Methyltransferase</keyword>
<dbReference type="PANTHER" id="PTHR10815:SF13">
    <property type="entry name" value="METHYLATED-DNA--PROTEIN-CYSTEINE METHYLTRANSFERASE"/>
    <property type="match status" value="1"/>
</dbReference>
<dbReference type="Pfam" id="PF01035">
    <property type="entry name" value="DNA_binding_1"/>
    <property type="match status" value="1"/>
</dbReference>
<dbReference type="AlphaFoldDB" id="A0A7K0K309"/>
<accession>A0A7K0K309</accession>
<dbReference type="GO" id="GO:0003908">
    <property type="term" value="F:methylated-DNA-[protein]-cysteine S-methyltransferase activity"/>
    <property type="evidence" value="ECO:0007669"/>
    <property type="project" value="UniProtKB-EC"/>
</dbReference>
<keyword evidence="4" id="KW-0227">DNA damage</keyword>
<gene>
    <name evidence="8" type="ORF">FYJ63_04195</name>
</gene>
<organism evidence="8 9">
    <name type="scientific">Mobiluncus porci</name>
    <dbReference type="NCBI Taxonomy" id="2652278"/>
    <lineage>
        <taxon>Bacteria</taxon>
        <taxon>Bacillati</taxon>
        <taxon>Actinomycetota</taxon>
        <taxon>Actinomycetes</taxon>
        <taxon>Actinomycetales</taxon>
        <taxon>Actinomycetaceae</taxon>
        <taxon>Mobiluncus</taxon>
    </lineage>
</organism>
<dbReference type="InterPro" id="IPR014048">
    <property type="entry name" value="MethylDNA_cys_MeTrfase_DNA-bd"/>
</dbReference>
<evidence type="ECO:0000256" key="2">
    <source>
        <dbReference type="ARBA" id="ARBA00022603"/>
    </source>
</evidence>
<evidence type="ECO:0000256" key="5">
    <source>
        <dbReference type="ARBA" id="ARBA00023204"/>
    </source>
</evidence>
<comment type="catalytic activity">
    <reaction evidence="1">
        <text>a 4-O-methyl-thymidine in DNA + L-cysteinyl-[protein] = a thymidine in DNA + S-methyl-L-cysteinyl-[protein]</text>
        <dbReference type="Rhea" id="RHEA:53428"/>
        <dbReference type="Rhea" id="RHEA-COMP:10131"/>
        <dbReference type="Rhea" id="RHEA-COMP:10132"/>
        <dbReference type="Rhea" id="RHEA-COMP:13555"/>
        <dbReference type="Rhea" id="RHEA-COMP:13556"/>
        <dbReference type="ChEBI" id="CHEBI:29950"/>
        <dbReference type="ChEBI" id="CHEBI:82612"/>
        <dbReference type="ChEBI" id="CHEBI:137386"/>
        <dbReference type="ChEBI" id="CHEBI:137387"/>
        <dbReference type="EC" id="2.1.1.63"/>
    </reaction>
</comment>
<sequence>MFEPFASALEDWEVGDQNAWRYQLDLLYPLDSDFRESVREALLRTRRGEVISYASLARRIREPKAVRAAASACATNPIALVVPCHRVVPSASAPQFSEVKVAVLEEVKELGSEAQQFVAKPRRKIPKRTLRLAAERLQLVDLGEYAYGSKLKRALVEFELAWKISDTAKRAAKR</sequence>
<evidence type="ECO:0000256" key="6">
    <source>
        <dbReference type="ARBA" id="ARBA00049348"/>
    </source>
</evidence>
<dbReference type="PANTHER" id="PTHR10815">
    <property type="entry name" value="METHYLATED-DNA--PROTEIN-CYSTEINE METHYLTRANSFERASE"/>
    <property type="match status" value="1"/>
</dbReference>
<dbReference type="GO" id="GO:0006281">
    <property type="term" value="P:DNA repair"/>
    <property type="evidence" value="ECO:0007669"/>
    <property type="project" value="UniProtKB-KW"/>
</dbReference>
<dbReference type="SUPFAM" id="SSF46767">
    <property type="entry name" value="Methylated DNA-protein cysteine methyltransferase, C-terminal domain"/>
    <property type="match status" value="1"/>
</dbReference>
<evidence type="ECO:0000313" key="8">
    <source>
        <dbReference type="EMBL" id="MST49440.1"/>
    </source>
</evidence>
<keyword evidence="3 8" id="KW-0808">Transferase</keyword>
<dbReference type="CDD" id="cd06445">
    <property type="entry name" value="ATase"/>
    <property type="match status" value="1"/>
</dbReference>
<evidence type="ECO:0000259" key="7">
    <source>
        <dbReference type="Pfam" id="PF01035"/>
    </source>
</evidence>
<evidence type="ECO:0000256" key="3">
    <source>
        <dbReference type="ARBA" id="ARBA00022679"/>
    </source>
</evidence>
<dbReference type="EMBL" id="VUMY01000006">
    <property type="protein sequence ID" value="MST49440.1"/>
    <property type="molecule type" value="Genomic_DNA"/>
</dbReference>
<dbReference type="Proteomes" id="UP000442535">
    <property type="component" value="Unassembled WGS sequence"/>
</dbReference>
<reference evidence="8 9" key="1">
    <citation type="submission" date="2019-08" db="EMBL/GenBank/DDBJ databases">
        <title>In-depth cultivation of the pig gut microbiome towards novel bacterial diversity and tailored functional studies.</title>
        <authorList>
            <person name="Wylensek D."/>
            <person name="Hitch T.C.A."/>
            <person name="Clavel T."/>
        </authorList>
    </citation>
    <scope>NUCLEOTIDE SEQUENCE [LARGE SCALE GENOMIC DNA]</scope>
    <source>
        <strain evidence="8 9">RF-GAM-744-WT-7</strain>
    </source>
</reference>
<dbReference type="InterPro" id="IPR036217">
    <property type="entry name" value="MethylDNA_cys_MeTrfase_DNAb"/>
</dbReference>
<evidence type="ECO:0000256" key="4">
    <source>
        <dbReference type="ARBA" id="ARBA00022763"/>
    </source>
</evidence>
<dbReference type="EC" id="2.1.1.63" evidence="8"/>
<proteinExistence type="predicted"/>
<name>A0A7K0K309_9ACTO</name>
<evidence type="ECO:0000313" key="9">
    <source>
        <dbReference type="Proteomes" id="UP000442535"/>
    </source>
</evidence>
<feature type="domain" description="Methylated-DNA-[protein]-cysteine S-methyltransferase DNA binding" evidence="7">
    <location>
        <begin position="33"/>
        <end position="93"/>
    </location>
</feature>
<protein>
    <submittedName>
        <fullName evidence="8">Methylated-DNA--[protein]-cysteine S-methyltransferase</fullName>
        <ecNumber evidence="8">2.1.1.63</ecNumber>
    </submittedName>
</protein>
<dbReference type="PROSITE" id="PS00374">
    <property type="entry name" value="MGMT"/>
    <property type="match status" value="1"/>
</dbReference>
<keyword evidence="5" id="KW-0234">DNA repair</keyword>
<comment type="caution">
    <text evidence="8">The sequence shown here is derived from an EMBL/GenBank/DDBJ whole genome shotgun (WGS) entry which is preliminary data.</text>
</comment>
<evidence type="ECO:0000256" key="1">
    <source>
        <dbReference type="ARBA" id="ARBA00001286"/>
    </source>
</evidence>
<dbReference type="InterPro" id="IPR001497">
    <property type="entry name" value="MethylDNA_cys_MeTrfase_AS"/>
</dbReference>
<dbReference type="InterPro" id="IPR036388">
    <property type="entry name" value="WH-like_DNA-bd_sf"/>
</dbReference>
<keyword evidence="9" id="KW-1185">Reference proteome</keyword>
<dbReference type="GO" id="GO:0032259">
    <property type="term" value="P:methylation"/>
    <property type="evidence" value="ECO:0007669"/>
    <property type="project" value="UniProtKB-KW"/>
</dbReference>
<comment type="catalytic activity">
    <reaction evidence="6">
        <text>a 6-O-methyl-2'-deoxyguanosine in DNA + L-cysteinyl-[protein] = S-methyl-L-cysteinyl-[protein] + a 2'-deoxyguanosine in DNA</text>
        <dbReference type="Rhea" id="RHEA:24000"/>
        <dbReference type="Rhea" id="RHEA-COMP:10131"/>
        <dbReference type="Rhea" id="RHEA-COMP:10132"/>
        <dbReference type="Rhea" id="RHEA-COMP:11367"/>
        <dbReference type="Rhea" id="RHEA-COMP:11368"/>
        <dbReference type="ChEBI" id="CHEBI:29950"/>
        <dbReference type="ChEBI" id="CHEBI:82612"/>
        <dbReference type="ChEBI" id="CHEBI:85445"/>
        <dbReference type="ChEBI" id="CHEBI:85448"/>
        <dbReference type="EC" id="2.1.1.63"/>
    </reaction>
</comment>